<reference evidence="1" key="2">
    <citation type="submission" date="2020-11" db="EMBL/GenBank/DDBJ databases">
        <authorList>
            <person name="McCartney M.A."/>
            <person name="Auch B."/>
            <person name="Kono T."/>
            <person name="Mallez S."/>
            <person name="Becker A."/>
            <person name="Gohl D.M."/>
            <person name="Silverstein K.A.T."/>
            <person name="Koren S."/>
            <person name="Bechman K.B."/>
            <person name="Herman A."/>
            <person name="Abrahante J.E."/>
            <person name="Garbe J."/>
        </authorList>
    </citation>
    <scope>NUCLEOTIDE SEQUENCE</scope>
    <source>
        <strain evidence="1">Duluth1</strain>
        <tissue evidence="1">Whole animal</tissue>
    </source>
</reference>
<keyword evidence="2" id="KW-1185">Reference proteome</keyword>
<evidence type="ECO:0000313" key="1">
    <source>
        <dbReference type="EMBL" id="KAH3819907.1"/>
    </source>
</evidence>
<dbReference type="AlphaFoldDB" id="A0A9D4JTR5"/>
<gene>
    <name evidence="1" type="ORF">DPMN_121651</name>
</gene>
<reference evidence="1" key="1">
    <citation type="journal article" date="2019" name="bioRxiv">
        <title>The Genome of the Zebra Mussel, Dreissena polymorpha: A Resource for Invasive Species Research.</title>
        <authorList>
            <person name="McCartney M.A."/>
            <person name="Auch B."/>
            <person name="Kono T."/>
            <person name="Mallez S."/>
            <person name="Zhang Y."/>
            <person name="Obille A."/>
            <person name="Becker A."/>
            <person name="Abrahante J.E."/>
            <person name="Garbe J."/>
            <person name="Badalamenti J.P."/>
            <person name="Herman A."/>
            <person name="Mangelson H."/>
            <person name="Liachko I."/>
            <person name="Sullivan S."/>
            <person name="Sone E.D."/>
            <person name="Koren S."/>
            <person name="Silverstein K.A.T."/>
            <person name="Beckman K.B."/>
            <person name="Gohl D.M."/>
        </authorList>
    </citation>
    <scope>NUCLEOTIDE SEQUENCE</scope>
    <source>
        <strain evidence="1">Duluth1</strain>
        <tissue evidence="1">Whole animal</tissue>
    </source>
</reference>
<proteinExistence type="predicted"/>
<evidence type="ECO:0000313" key="2">
    <source>
        <dbReference type="Proteomes" id="UP000828390"/>
    </source>
</evidence>
<protein>
    <submittedName>
        <fullName evidence="1">Uncharacterized protein</fullName>
    </submittedName>
</protein>
<accession>A0A9D4JTR5</accession>
<dbReference type="Proteomes" id="UP000828390">
    <property type="component" value="Unassembled WGS sequence"/>
</dbReference>
<dbReference type="EMBL" id="JAIWYP010000005">
    <property type="protein sequence ID" value="KAH3819907.1"/>
    <property type="molecule type" value="Genomic_DNA"/>
</dbReference>
<name>A0A9D4JTR5_DREPO</name>
<sequence>MLPDNKQMLALSATYPEYLADHLTAYMRNPTFLRLNISDPALLGITIKAFEPSSVKRGLMHVRKVWSQISLCSLHRLIREDTFRLNLIFAATRLSLNEKYH</sequence>
<comment type="caution">
    <text evidence="1">The sequence shown here is derived from an EMBL/GenBank/DDBJ whole genome shotgun (WGS) entry which is preliminary data.</text>
</comment>
<organism evidence="1 2">
    <name type="scientific">Dreissena polymorpha</name>
    <name type="common">Zebra mussel</name>
    <name type="synonym">Mytilus polymorpha</name>
    <dbReference type="NCBI Taxonomy" id="45954"/>
    <lineage>
        <taxon>Eukaryota</taxon>
        <taxon>Metazoa</taxon>
        <taxon>Spiralia</taxon>
        <taxon>Lophotrochozoa</taxon>
        <taxon>Mollusca</taxon>
        <taxon>Bivalvia</taxon>
        <taxon>Autobranchia</taxon>
        <taxon>Heteroconchia</taxon>
        <taxon>Euheterodonta</taxon>
        <taxon>Imparidentia</taxon>
        <taxon>Neoheterodontei</taxon>
        <taxon>Myida</taxon>
        <taxon>Dreissenoidea</taxon>
        <taxon>Dreissenidae</taxon>
        <taxon>Dreissena</taxon>
    </lineage>
</organism>